<accession>B7K6P7</accession>
<dbReference type="OrthoDB" id="582567at2"/>
<organism evidence="1 2">
    <name type="scientific">Rippkaea orientalis (strain PCC 8801 / RF-1)</name>
    <name type="common">Cyanothece sp. (strain PCC 8801)</name>
    <dbReference type="NCBI Taxonomy" id="41431"/>
    <lineage>
        <taxon>Bacteria</taxon>
        <taxon>Bacillati</taxon>
        <taxon>Cyanobacteriota</taxon>
        <taxon>Cyanophyceae</taxon>
        <taxon>Oscillatoriophycideae</taxon>
        <taxon>Chroococcales</taxon>
        <taxon>Aphanothecaceae</taxon>
        <taxon>Rippkaea</taxon>
        <taxon>Rippkaea orientalis</taxon>
    </lineage>
</organism>
<geneLocation type="plasmid" evidence="1 2">
    <name>pP880103</name>
</geneLocation>
<dbReference type="HOGENOM" id="CLU_936024_0_0_3"/>
<dbReference type="RefSeq" id="WP_012597293.1">
    <property type="nucleotide sequence ID" value="NC_011727.1"/>
</dbReference>
<proteinExistence type="predicted"/>
<dbReference type="EMBL" id="CP001290">
    <property type="protein sequence ID" value="ACK68469.1"/>
    <property type="molecule type" value="Genomic_DNA"/>
</dbReference>
<sequence length="297" mass="34050">MKIITITYQKAKIQLSFQELTVFGNILNEVYKALHELEFETRVGVTFRQARSFLSSFTQESEQTGEQLIAISLSLSEISLLNNLLNEVCYGIKLQNFETKVGMTEEEVKQFLNLVNQAMKEMDLIREERKKTKIPSPSDSREIDNICSLEAEGYQVTFYFKKMAGNLNNIGVFIVLRFTSFNSVELMISSLPKSMSMENLEEFINNLEKYLEFSKEPTSDLVIPFQIFQNNIFQVQALERGITLDNEEYVNLNFMISLAQARGNIIKPSIGVQAAVLLKNIRSFISSMQKIIIDLKN</sequence>
<dbReference type="Proteomes" id="UP000008204">
    <property type="component" value="Plasmid pP880103"/>
</dbReference>
<evidence type="ECO:0000313" key="1">
    <source>
        <dbReference type="EMBL" id="ACK68469.1"/>
    </source>
</evidence>
<keyword evidence="1" id="KW-0614">Plasmid</keyword>
<dbReference type="AlphaFoldDB" id="B7K6P7"/>
<evidence type="ECO:0000313" key="2">
    <source>
        <dbReference type="Proteomes" id="UP000008204"/>
    </source>
</evidence>
<name>B7K6P7_RIPO1</name>
<dbReference type="KEGG" id="cyp:PCC8801_4561"/>
<reference evidence="2" key="1">
    <citation type="journal article" date="2011" name="MBio">
        <title>Novel metabolic attributes of the genus Cyanothece, comprising a group of unicellular nitrogen-fixing Cyanobacteria.</title>
        <authorList>
            <person name="Bandyopadhyay A."/>
            <person name="Elvitigala T."/>
            <person name="Welsh E."/>
            <person name="Stockel J."/>
            <person name="Liberton M."/>
            <person name="Min H."/>
            <person name="Sherman L.A."/>
            <person name="Pakrasi H.B."/>
        </authorList>
    </citation>
    <scope>NUCLEOTIDE SEQUENCE [LARGE SCALE GENOMIC DNA]</scope>
    <source>
        <strain evidence="2">PCC 8801</strain>
        <plasmid evidence="2">pP880103</plasmid>
    </source>
</reference>
<protein>
    <submittedName>
        <fullName evidence="1">Uncharacterized protein</fullName>
    </submittedName>
</protein>
<gene>
    <name evidence="1" type="ordered locus">PCC8801_4561</name>
</gene>
<keyword evidence="2" id="KW-1185">Reference proteome</keyword>